<dbReference type="GO" id="GO:0005634">
    <property type="term" value="C:nucleus"/>
    <property type="evidence" value="ECO:0007669"/>
    <property type="project" value="TreeGrafter"/>
</dbReference>
<keyword evidence="2" id="KW-0378">Hydrolase</keyword>
<dbReference type="Pfam" id="PF08148">
    <property type="entry name" value="DSHCT"/>
    <property type="match status" value="1"/>
</dbReference>
<evidence type="ECO:0000313" key="9">
    <source>
        <dbReference type="Proteomes" id="UP000018208"/>
    </source>
</evidence>
<organism evidence="7">
    <name type="scientific">Spironucleus salmonicida</name>
    <dbReference type="NCBI Taxonomy" id="348837"/>
    <lineage>
        <taxon>Eukaryota</taxon>
        <taxon>Metamonada</taxon>
        <taxon>Diplomonadida</taxon>
        <taxon>Hexamitidae</taxon>
        <taxon>Hexamitinae</taxon>
        <taxon>Spironucleus</taxon>
    </lineage>
</organism>
<dbReference type="SMART" id="SM01142">
    <property type="entry name" value="DSHCT"/>
    <property type="match status" value="1"/>
</dbReference>
<dbReference type="Gene3D" id="1.10.3380.30">
    <property type="match status" value="1"/>
</dbReference>
<dbReference type="SUPFAM" id="SSF52540">
    <property type="entry name" value="P-loop containing nucleoside triphosphate hydrolases"/>
    <property type="match status" value="1"/>
</dbReference>
<keyword evidence="9" id="KW-1185">Reference proteome</keyword>
<dbReference type="EMBL" id="AUWU02000007">
    <property type="protein sequence ID" value="KAH0571028.1"/>
    <property type="molecule type" value="Genomic_DNA"/>
</dbReference>
<feature type="domain" description="Helicase C-terminal" evidence="6">
    <location>
        <begin position="308"/>
        <end position="513"/>
    </location>
</feature>
<dbReference type="CDD" id="cd18795">
    <property type="entry name" value="SF2_C_Ski2"/>
    <property type="match status" value="1"/>
</dbReference>
<dbReference type="GO" id="GO:0000460">
    <property type="term" value="P:maturation of 5.8S rRNA"/>
    <property type="evidence" value="ECO:0007669"/>
    <property type="project" value="TreeGrafter"/>
</dbReference>
<accession>V6LFU7</accession>
<dbReference type="Pfam" id="PF00270">
    <property type="entry name" value="DEAD"/>
    <property type="match status" value="1"/>
</dbReference>
<evidence type="ECO:0000259" key="6">
    <source>
        <dbReference type="PROSITE" id="PS51194"/>
    </source>
</evidence>
<dbReference type="EMBL" id="KI546139">
    <property type="protein sequence ID" value="EST43377.1"/>
    <property type="molecule type" value="Genomic_DNA"/>
</dbReference>
<dbReference type="GO" id="GO:0004386">
    <property type="term" value="F:helicase activity"/>
    <property type="evidence" value="ECO:0007669"/>
    <property type="project" value="UniProtKB-KW"/>
</dbReference>
<dbReference type="InterPro" id="IPR027417">
    <property type="entry name" value="P-loop_NTPase"/>
</dbReference>
<dbReference type="VEuPathDB" id="GiardiaDB:SS50377_27322"/>
<dbReference type="Gene3D" id="3.40.50.300">
    <property type="entry name" value="P-loop containing nucleotide triphosphate hydrolases"/>
    <property type="match status" value="2"/>
</dbReference>
<reference evidence="8" key="2">
    <citation type="submission" date="2020-12" db="EMBL/GenBank/DDBJ databases">
        <title>New Spironucleus salmonicida genome in near-complete chromosomes.</title>
        <authorList>
            <person name="Xu F."/>
            <person name="Kurt Z."/>
            <person name="Jimenez-Gonzalez A."/>
            <person name="Astvaldsson A."/>
            <person name="Andersson J.O."/>
            <person name="Svard S.G."/>
        </authorList>
    </citation>
    <scope>NUCLEOTIDE SEQUENCE</scope>
    <source>
        <strain evidence="8">ATCC 50377</strain>
    </source>
</reference>
<reference evidence="7 8" key="1">
    <citation type="journal article" date="2014" name="PLoS Genet.">
        <title>The Genome of Spironucleus salmonicida Highlights a Fish Pathogen Adapted to Fluctuating Environments.</title>
        <authorList>
            <person name="Xu F."/>
            <person name="Jerlstrom-Hultqvist J."/>
            <person name="Einarsson E."/>
            <person name="Astvaldsson A."/>
            <person name="Svard S.G."/>
            <person name="Andersson J.O."/>
        </authorList>
    </citation>
    <scope>NUCLEOTIDE SEQUENCE</scope>
    <source>
        <strain evidence="8">ATCC 50377</strain>
    </source>
</reference>
<gene>
    <name evidence="7" type="ORF">SS50377_17057</name>
    <name evidence="8" type="ORF">SS50377_27322</name>
</gene>
<evidence type="ECO:0000259" key="5">
    <source>
        <dbReference type="PROSITE" id="PS51192"/>
    </source>
</evidence>
<keyword evidence="1" id="KW-0547">Nucleotide-binding</keyword>
<dbReference type="InterPro" id="IPR001650">
    <property type="entry name" value="Helicase_C-like"/>
</dbReference>
<evidence type="ECO:0000256" key="3">
    <source>
        <dbReference type="ARBA" id="ARBA00022806"/>
    </source>
</evidence>
<evidence type="ECO:0000256" key="4">
    <source>
        <dbReference type="ARBA" id="ARBA00022840"/>
    </source>
</evidence>
<dbReference type="Pfam" id="PF00271">
    <property type="entry name" value="Helicase_C"/>
    <property type="match status" value="1"/>
</dbReference>
<evidence type="ECO:0000313" key="8">
    <source>
        <dbReference type="EMBL" id="KAH0571028.1"/>
    </source>
</evidence>
<evidence type="ECO:0000313" key="7">
    <source>
        <dbReference type="EMBL" id="EST43377.1"/>
    </source>
</evidence>
<evidence type="ECO:0000256" key="2">
    <source>
        <dbReference type="ARBA" id="ARBA00022801"/>
    </source>
</evidence>
<keyword evidence="4" id="KW-0067">ATP-binding</keyword>
<evidence type="ECO:0000256" key="1">
    <source>
        <dbReference type="ARBA" id="ARBA00022741"/>
    </source>
</evidence>
<feature type="domain" description="Helicase ATP-binding" evidence="5">
    <location>
        <begin position="83"/>
        <end position="239"/>
    </location>
</feature>
<dbReference type="SMART" id="SM00490">
    <property type="entry name" value="HELICc"/>
    <property type="match status" value="1"/>
</dbReference>
<dbReference type="PANTHER" id="PTHR12131:SF7">
    <property type="entry name" value="EXOSOME RNA HELICASE MTR4"/>
    <property type="match status" value="1"/>
</dbReference>
<dbReference type="GO" id="GO:0003676">
    <property type="term" value="F:nucleic acid binding"/>
    <property type="evidence" value="ECO:0007669"/>
    <property type="project" value="InterPro"/>
</dbReference>
<dbReference type="GO" id="GO:0016787">
    <property type="term" value="F:hydrolase activity"/>
    <property type="evidence" value="ECO:0007669"/>
    <property type="project" value="UniProtKB-KW"/>
</dbReference>
<dbReference type="InterPro" id="IPR012961">
    <property type="entry name" value="Ski2/MTR4_C"/>
</dbReference>
<proteinExistence type="predicted"/>
<dbReference type="OrthoDB" id="64767at2759"/>
<dbReference type="InterPro" id="IPR011545">
    <property type="entry name" value="DEAD/DEAH_box_helicase_dom"/>
</dbReference>
<dbReference type="InterPro" id="IPR050699">
    <property type="entry name" value="RNA-DNA_Helicase"/>
</dbReference>
<dbReference type="FunFam" id="3.40.50.300:FF:000083">
    <property type="entry name" value="ATP-dependent RNA helicase DOB1"/>
    <property type="match status" value="1"/>
</dbReference>
<dbReference type="PROSITE" id="PS51192">
    <property type="entry name" value="HELICASE_ATP_BIND_1"/>
    <property type="match status" value="1"/>
</dbReference>
<sequence>MEFDLLTTPAAMSTAESRPLPTIIEVPQPIPANPLKAIRHSVVFPPETTPPASLSADIFTLPPVANPAKTFPFTLDPFQEKAIAALNRGESVMVSAHTSAGKTAIAEYAISICVQRGQKVAYTSPIKALSNQKFRDLSLTYDSVGLLTGDSTVNKQAQILVMTTEILRNMLQQGGELLRELGCVVFDEVHYMRNAERGVVWEDCISQLNSKMTFVFLSATIPNAAEFAGWVCSIHGKPMHVIYTEFRPVPLQFCICPIGGTEVFHAFSSDDRQLNTANIAKARQMLPFQGGKQGGMTGKLKQKMMNETILTCLKMLKSKQILPVIVFSFGKARCEELAQMLLKEGQIGSLLSQSQQDAVELIFSAALREIDPADQQLKQIVQARQLLLRGVAVHHSGLLPFVKEVTEILFQEDLVKVIFVTETFAMGLNLPARCVVFTDLQKYDGQQNRYVQSGEFIQMAGRAGRRGLDTQGVVISFFASQDDCSASLDVMRGGAEALNSSYKIGYSQLVNYLRIEGFSAEQAISRSFLQFQRDFRLPRCANSLYQIEIALLQFEKQFSDAATGLALPETLQFLDLEELKFREMLKLMEMGREPQLEKQLVSRLVRGRILQISGDGQNFGPCVLLGSSVQGGALFLDVLAPLVAPKQYNAAKRSSEPAAVLNSCKSRDFAPSDRFVEDLLQNSEFSSFLSPKTADLDDILAENASNLVGLSDSELCRPEFKCCETVSHEINQKMNNLTSNCVFRFIMERKNVHYQTILFDKANFVPIVFRVPISCVSEISTVYVKNLPVSAADYDDRKLILTKFMAVLVQLFERQKGDLEEVFVFRDDIIPKLQFDQLENINVKYVEQQQRVQKIQELLKTNFYSYYKYFNDYYIKSGNIHEILLQILKLKRRQNLLSNELKSGSKVLVEDLKNKKLLLQHLKYFDFESQTALEKGKIASKINAVNELIVVEAIFGNLFSDASVPVFCGVVCALLGERVRGQEAALSAELEAPLQRLTDVVSGLLDACAVYGVELETGITRSDELVDRNAAQAAFLWADQRSLQEILDEIPSLFEGSVVRMFRRLVTGLEQVQEAVAGWGDGALSTKCADAIKVVNRGLVRADSLYIIDEQPQED</sequence>
<dbReference type="InterPro" id="IPR014001">
    <property type="entry name" value="Helicase_ATP-bd"/>
</dbReference>
<keyword evidence="3 7" id="KW-0347">Helicase</keyword>
<dbReference type="PROSITE" id="PS51194">
    <property type="entry name" value="HELICASE_CTER"/>
    <property type="match status" value="1"/>
</dbReference>
<dbReference type="PANTHER" id="PTHR12131">
    <property type="entry name" value="ATP-DEPENDENT RNA AND DNA HELICASE"/>
    <property type="match status" value="1"/>
</dbReference>
<dbReference type="SMART" id="SM00487">
    <property type="entry name" value="DEXDc"/>
    <property type="match status" value="1"/>
</dbReference>
<name>V6LFU7_9EUKA</name>
<dbReference type="GO" id="GO:0005524">
    <property type="term" value="F:ATP binding"/>
    <property type="evidence" value="ECO:0007669"/>
    <property type="project" value="UniProtKB-KW"/>
</dbReference>
<protein>
    <submittedName>
        <fullName evidence="7 8">Helicase</fullName>
    </submittedName>
</protein>
<dbReference type="AlphaFoldDB" id="V6LFU7"/>
<dbReference type="Proteomes" id="UP000018208">
    <property type="component" value="Unassembled WGS sequence"/>
</dbReference>